<dbReference type="Gene3D" id="3.30.230.10">
    <property type="match status" value="1"/>
</dbReference>
<organism evidence="1 2">
    <name type="scientific">Christiangramia fulva</name>
    <dbReference type="NCBI Taxonomy" id="2126553"/>
    <lineage>
        <taxon>Bacteria</taxon>
        <taxon>Pseudomonadati</taxon>
        <taxon>Bacteroidota</taxon>
        <taxon>Flavobacteriia</taxon>
        <taxon>Flavobacteriales</taxon>
        <taxon>Flavobacteriaceae</taxon>
        <taxon>Christiangramia</taxon>
    </lineage>
</organism>
<name>A0A2R3Z214_9FLAO</name>
<proteinExistence type="predicted"/>
<keyword evidence="1" id="KW-0808">Transferase</keyword>
<evidence type="ECO:0000313" key="2">
    <source>
        <dbReference type="Proteomes" id="UP000241507"/>
    </source>
</evidence>
<reference evidence="2" key="1">
    <citation type="submission" date="2018-03" db="EMBL/GenBank/DDBJ databases">
        <title>Gramella fulva sp. nov., isolated from a dry surface of tidal flat.</title>
        <authorList>
            <person name="Hwang S.H."/>
            <person name="Hwang W.M."/>
            <person name="Kang K."/>
            <person name="Ahn T.-Y."/>
        </authorList>
    </citation>
    <scope>NUCLEOTIDE SEQUENCE [LARGE SCALE GENOMIC DNA]</scope>
    <source>
        <strain evidence="2">SH35</strain>
    </source>
</reference>
<gene>
    <name evidence="1" type="ORF">C7S20_03075</name>
</gene>
<dbReference type="RefSeq" id="WP_107011099.1">
    <property type="nucleotide sequence ID" value="NZ_CP028136.1"/>
</dbReference>
<keyword evidence="1" id="KW-0418">Kinase</keyword>
<dbReference type="Proteomes" id="UP000241507">
    <property type="component" value="Chromosome"/>
</dbReference>
<dbReference type="NCBIfam" id="NF040656">
    <property type="entry name" value="GHMP_GYDIA"/>
    <property type="match status" value="1"/>
</dbReference>
<dbReference type="KEGG" id="grs:C7S20_03075"/>
<dbReference type="InterPro" id="IPR014721">
    <property type="entry name" value="Ribsml_uS5_D2-typ_fold_subgr"/>
</dbReference>
<keyword evidence="2" id="KW-1185">Reference proteome</keyword>
<dbReference type="GO" id="GO:0016301">
    <property type="term" value="F:kinase activity"/>
    <property type="evidence" value="ECO:0007669"/>
    <property type="project" value="UniProtKB-KW"/>
</dbReference>
<dbReference type="InterPro" id="IPR020568">
    <property type="entry name" value="Ribosomal_Su5_D2-typ_SF"/>
</dbReference>
<dbReference type="EMBL" id="CP028136">
    <property type="protein sequence ID" value="AVR44321.1"/>
    <property type="molecule type" value="Genomic_DNA"/>
</dbReference>
<dbReference type="OrthoDB" id="5288719at2"/>
<evidence type="ECO:0000313" key="1">
    <source>
        <dbReference type="EMBL" id="AVR44321.1"/>
    </source>
</evidence>
<dbReference type="AlphaFoldDB" id="A0A2R3Z214"/>
<protein>
    <submittedName>
        <fullName evidence="1">GHMP kinase</fullName>
    </submittedName>
</protein>
<sequence>MQIFRSNGKILLTGEYAVLDGALALALPSKKGQTMIVESAAEGKIAWHNFDENGKLWFESHFSIEADRIKSVKKDEFSPDDPEGKAIDERLEQILNAAFKLNKNAFSGKGYKITNRLDFNRKWGLGTSSTLINNLAQWLNIDHYLLLERTFGGSGYDIAAASNDQPVLFQITEHGPESFKTHFAPEFVEHLFFVYLNRKQNSREAIAHYRKQSKDQNAELVKKISGITTQLLESENLEQFRLLLEAHESLISQAIKLPKIKNQLFPDFPGTLKSLGGWGGDFILAIGNEKEKEYFRRKGYSTIFDYTELIK</sequence>
<dbReference type="InterPro" id="IPR047765">
    <property type="entry name" value="GHMP_GYDIA-like"/>
</dbReference>
<accession>A0A2R3Z214</accession>
<dbReference type="SUPFAM" id="SSF54211">
    <property type="entry name" value="Ribosomal protein S5 domain 2-like"/>
    <property type="match status" value="1"/>
</dbReference>